<evidence type="ECO:0000256" key="17">
    <source>
        <dbReference type="ARBA" id="ARBA00022927"/>
    </source>
</evidence>
<dbReference type="InterPro" id="IPR011990">
    <property type="entry name" value="TPR-like_helical_dom_sf"/>
</dbReference>
<organism evidence="33 34">
    <name type="scientific">Culter alburnus</name>
    <name type="common">Topmouth culter</name>
    <dbReference type="NCBI Taxonomy" id="194366"/>
    <lineage>
        <taxon>Eukaryota</taxon>
        <taxon>Metazoa</taxon>
        <taxon>Chordata</taxon>
        <taxon>Craniata</taxon>
        <taxon>Vertebrata</taxon>
        <taxon>Euteleostomi</taxon>
        <taxon>Actinopterygii</taxon>
        <taxon>Neopterygii</taxon>
        <taxon>Teleostei</taxon>
        <taxon>Ostariophysi</taxon>
        <taxon>Cypriniformes</taxon>
        <taxon>Xenocyprididae</taxon>
        <taxon>Xenocypridinae</taxon>
        <taxon>Culter</taxon>
    </lineage>
</organism>
<proteinExistence type="inferred from homology"/>
<evidence type="ECO:0000259" key="30">
    <source>
        <dbReference type="PROSITE" id="PS50072"/>
    </source>
</evidence>
<dbReference type="Gene3D" id="4.10.1060.10">
    <property type="entry name" value="Zinc finger, RanBP2-type"/>
    <property type="match status" value="5"/>
</dbReference>
<dbReference type="PROSITE" id="PS50005">
    <property type="entry name" value="TPR"/>
    <property type="match status" value="1"/>
</dbReference>
<evidence type="ECO:0000313" key="34">
    <source>
        <dbReference type="Proteomes" id="UP001479290"/>
    </source>
</evidence>
<keyword evidence="14" id="KW-0862">Zinc</keyword>
<feature type="repeat" description="TPR" evidence="27">
    <location>
        <begin position="60"/>
        <end position="93"/>
    </location>
</feature>
<keyword evidence="11 26" id="KW-0863">Zinc-finger</keyword>
<dbReference type="GO" id="GO:0005096">
    <property type="term" value="F:GTPase activator activity"/>
    <property type="evidence" value="ECO:0007669"/>
    <property type="project" value="TreeGrafter"/>
</dbReference>
<evidence type="ECO:0000256" key="12">
    <source>
        <dbReference type="ARBA" id="ARBA00022786"/>
    </source>
</evidence>
<comment type="pathway">
    <text evidence="3">Protein modification; protein sumoylation.</text>
</comment>
<evidence type="ECO:0000256" key="18">
    <source>
        <dbReference type="ARBA" id="ARBA00022990"/>
    </source>
</evidence>
<evidence type="ECO:0000256" key="1">
    <source>
        <dbReference type="ARBA" id="ARBA00004126"/>
    </source>
</evidence>
<evidence type="ECO:0000256" key="5">
    <source>
        <dbReference type="ARBA" id="ARBA00022481"/>
    </source>
</evidence>
<dbReference type="PANTHER" id="PTHR23138">
    <property type="entry name" value="RAN BINDING PROTEIN"/>
    <property type="match status" value="1"/>
</dbReference>
<keyword evidence="21" id="KW-1015">Disulfide bond</keyword>
<feature type="domain" description="RanBD1" evidence="31">
    <location>
        <begin position="1167"/>
        <end position="1303"/>
    </location>
</feature>
<keyword evidence="5" id="KW-0488">Methylation</keyword>
<evidence type="ECO:0000256" key="14">
    <source>
        <dbReference type="ARBA" id="ARBA00022833"/>
    </source>
</evidence>
<dbReference type="GO" id="GO:0006607">
    <property type="term" value="P:NLS-bearing protein import into nucleus"/>
    <property type="evidence" value="ECO:0007669"/>
    <property type="project" value="TreeGrafter"/>
</dbReference>
<dbReference type="InterPro" id="IPR019734">
    <property type="entry name" value="TPR_rpt"/>
</dbReference>
<keyword evidence="10" id="KW-0677">Repeat</keyword>
<evidence type="ECO:0000256" key="29">
    <source>
        <dbReference type="SAM" id="MobiDB-lite"/>
    </source>
</evidence>
<feature type="region of interest" description="Disordered" evidence="29">
    <location>
        <begin position="755"/>
        <end position="806"/>
    </location>
</feature>
<feature type="region of interest" description="Disordered" evidence="29">
    <location>
        <begin position="2453"/>
        <end position="2492"/>
    </location>
</feature>
<feature type="domain" description="PPIase cyclophilin-type" evidence="30">
    <location>
        <begin position="2935"/>
        <end position="3091"/>
    </location>
</feature>
<dbReference type="GO" id="GO:0031965">
    <property type="term" value="C:nuclear membrane"/>
    <property type="evidence" value="ECO:0007669"/>
    <property type="project" value="UniProtKB-SubCell"/>
</dbReference>
<evidence type="ECO:0000256" key="21">
    <source>
        <dbReference type="ARBA" id="ARBA00023157"/>
    </source>
</evidence>
<dbReference type="GO" id="GO:0008270">
    <property type="term" value="F:zinc ion binding"/>
    <property type="evidence" value="ECO:0007669"/>
    <property type="project" value="UniProtKB-KW"/>
</dbReference>
<dbReference type="FunFam" id="1.25.40.10:FF:000114">
    <property type="entry name" value="E3 SUMO-protein ligase RanBP2 isoform X1"/>
    <property type="match status" value="1"/>
</dbReference>
<feature type="coiled-coil region" evidence="28">
    <location>
        <begin position="807"/>
        <end position="834"/>
    </location>
</feature>
<feature type="region of interest" description="Disordered" evidence="29">
    <location>
        <begin position="2665"/>
        <end position="2700"/>
    </location>
</feature>
<dbReference type="FunFam" id="2.40.100.10:FF:000020">
    <property type="entry name" value="E3 SUMO-protein ligase RanBP2"/>
    <property type="match status" value="1"/>
</dbReference>
<evidence type="ECO:0000256" key="13">
    <source>
        <dbReference type="ARBA" id="ARBA00022816"/>
    </source>
</evidence>
<evidence type="ECO:0000256" key="25">
    <source>
        <dbReference type="ARBA" id="ARBA00081161"/>
    </source>
</evidence>
<dbReference type="FunFam" id="2.30.29.30:FF:000018">
    <property type="entry name" value="E3 SUMO-protein ligase RanBP2"/>
    <property type="match status" value="4"/>
</dbReference>
<keyword evidence="7" id="KW-0597">Phosphoprotein</keyword>
<feature type="compositionally biased region" description="Polar residues" evidence="29">
    <location>
        <begin position="1870"/>
        <end position="1881"/>
    </location>
</feature>
<sequence>MRRSKAEVDRYVSSVQSASPSQKQKSGKAFLFAKLYSEAKEYELAQRHVQEYLSAQPKDPKAHKFLGQLFEREGETDKAVGCYKRSVDLNPAQSDLVLKVAELLCGKPEPDSRAEFWVEKAARLLPGHPSVFNLREKLLSTRGQNASNQLYELLQSELRLRPDDTYINDKLVRLYSADGRHEEALKHCLAVEKTGLLRDRLEWYELLVSTLQECLCQPSVASNEQASRKLHKELLLALCSRVRLTLREKSCEESADALSSLDRAMQSLKNTATNTLDGLSEVFTETRAQLYLYAGTLLLKMAQDGAQQWRAVQDLAALCYLVAYQAPRPKAKSLKSEHASHEPLELLASDRQSQAGHMLLNLSQDVEQLLKDVVEAFGNRRAPSSLFDLLFSTQTHEQLSFIYNDEMHVVSAHVPSAADLAKWDSGAVLLHAGDLQHLAWLGLQWALMEQSVSLQHWLKQLFPRLTLETSKLDTNAPESICLLDLEVFLCGVVFSSQTQLQETARMASCSSPHQPRCLPLNIMKLLSSSKQREWWDAVYSLIHKRALPGTSAKLRLLVQHGLGTLRAGEKHGLQPALLIHWAQHLTDVSERVNSYYDQKEYAGRSVHYWKVVLPLLEKIRSKRSIPEPLEPMFMHFRSKDIQPSQVRVYEEEAAISFAALLDIEGNTDEAIAKLEQLNSILSNWHLAKIYQRLSEEVGNGLEETQGRCTNFLLQFRKYLTKIYQASPEDMDKLPVSMEDVMDLLNEVNQQLVDDGERDEDQVDYPLTSSPGQPTEPHVKFSTPSPSKSVTSPSKRSVFSPKTPPHWAEDHKSLLQMLCQQVESLKNEVHDLRHNSSDGTPSSYRMYRDNYTAEGLQEAFPGAQAFHGVPLTVATTGPSVYYNQSPAYNSQYLLRTAANVTPTKGPVYGMNRLPPQQHMYAYQQSTHTPPLQSTPACIYPQEQVFGAPIRFESPATSLLSPYSEEYYGHNVPQPTVNPTLPEPGYFTKPCVVTPTQPSRSSESKPVDPKMSFGSQFTGEPPKVPNFGGVAIAPSTSATTAFKFNSNFKSNDGDFTFSSAQMKNSESLLGLLTSDIPPKVEGPSEPKHQTQDQPPSQSGVFTFGSKITTGFTFTDAAQSKMSVFGNTDQRFSFASGTKPVLGNPEAREEKNGESDNDSTHVEEDEDGPHFEPIVPLPDKVDVKTGEEEEEEMFCKRAKLFRFDSETKEWKERGIGSIKILKHRTSGKVRLLMRREQVLKICANHYITADMALKPNAGSDKSWVWYAMDYADEMPKTEQLAIRFKTADDAALFKVKFEEAQKFLQESPQGQQLEKKCETPKSQVSSKEVDLKTLFSKKKGEWDCDTCCVRNAPTSVVCVACNSAAPSTAKDKPGESPLFQQLEKKGETPKPQVSSKEMDLKTLFSKKKDEWDCDVCCVRNAPTSVVCVACNSAAPSTAKDKPVESPLFQQLEKKGETPKPQVSSKEVDLKTLFSKKEGEWDCDVCCVRNAPTSVVCVACNSAAPSTAKDKPLEQLKGSAPAAPPAKVFSFGLSGDSDKNAISTDVSSKGLAFGSQIPVSFQFGSNDATVPSVGLAGQADKKTVQTDAPQPAKVTAAPSFSFGSGFGAQFAKKEGQWDCDSCLVRNDASATECVSCKAPCSTGLAAMFGKKAGQWDCDTCLVRNEGTASHCVSCQAANPNMKGKTSTAQSSSSFNFSFGSSSKQPAATGFTANFNPGPAFQFGTSKDKTSSESFKFEPSTTQADKSSSSSNFSFSMPVPAGGFKFGITESEAKASDGQSQSGSASDLLKNIAELHREKEKESIPSSSDEPVDSGSHDNNSLITDGPNSFSFADFAKSSQGSFQFGQKDIVELHGEKEKEATPSSSDEPVDSGSHENNPLITGKPNSFSFADLAKSAQGSFQFGQEDPTFKGFAGAGAQLFTGINSSSKADTSAEQDDEMYKTEENDDIQFEPVVQMPEKVDLVTGEEDEKILYSQRVKLFRFDTETSQWKERGVGNLKLLKNNKNGRLRVLMRREQVLKVCANHWITTTMNLKPLSGSDRAWMWMANDFSEGDAKLEQLAAKFKTPELAEEFKQKFEEFQRLLLDIPLQTPHKLVNTGRTAQLIQKAEEMKSGLKDLKSFLTYQSKEDENSVAGNSTSAVIVKLDSESTGTALEWDNYDLQEEALKNYANSSVCDAPSQPDSVAKSLFRFGESSTGFSFSFQPILSPSKSPSKLNQSQASVGTDDEQEASQEEERDGQYFEPVVPLPDLIEVSTGEENEQVIFSHRAKLYRYDKELSQWKERGIGDLKILQNYETKRVRLVMRRDQVLKLCANHWIDSNMKLEPMKGAEKAWIWSAFDFAEGQGKVEQLAVRFKLQETASTFKEVFEEAKTAQEKDTLLTPLSARVPAFTQEALCGKAAVALFEETTKERTGLPEVESSPKQDGTPGAELGAQITKTVVSPPKFVFGSDSVQKIFGSPVSSKEKSPVMIPSPKDEETSASRLKTSGQAVTGQPSIGTSFSIPTRSLDFRLFKNNPMAFWSCTSATQFEASPRSEQKSTEDVCDDDVEIIFEREPTREQAELAARLMLPPTFFCYKNDPGYISDDENDDEDFETAVRNLKGKLYPDGADGASDHDSECTLLWEKKPTAAEEQRARRLQLPPTFLCGVSSDSEAEADRTDDFSSELQKLQLAQVKPKPSHDAAAEEPPADGSRPIDLSTKRSEADSSSTAGLSFAFASESAFTFADLAKTSGEFAFGKKDVNFTWSNAGATVFGSAPTRNDGEETHNEGEEEGSDDESPRNEEIHFEPIVSLPEVEVKSGEEDEEILFKERTKLYRWDRELNQWKERGVGDIKILFHPVKKCYRVLMRREQVLKVCANHTISKSIELKPMNTSANALVWTATDYSEGDGKVEQLAAKFKTPELAESFRRAFVDCQSLMSRADCAQMSVAEALSRDTNPVVYFDMGVDGEPAGRIVMELFAHIVPKTAENFRALCTGEKGFGFQSSNFHRIVPDFMCQGGDITNGDGTGGKSIYGGKFEDENFDVRHTGPGLLSMANRGRDTNSSQFFITLKKAEHLDFKHVAFGFVKDGMDVVKRIAELGTKDGKPTKTITITDCGQL</sequence>
<feature type="region of interest" description="Disordered" evidence="29">
    <location>
        <begin position="2746"/>
        <end position="2776"/>
    </location>
</feature>
<evidence type="ECO:0000259" key="31">
    <source>
        <dbReference type="PROSITE" id="PS50196"/>
    </source>
</evidence>
<dbReference type="PROSITE" id="PS50196">
    <property type="entry name" value="RANBD1"/>
    <property type="match status" value="4"/>
</dbReference>
<dbReference type="PROSITE" id="PS01358">
    <property type="entry name" value="ZF_RANBP2_1"/>
    <property type="match status" value="5"/>
</dbReference>
<dbReference type="Pfam" id="PF00638">
    <property type="entry name" value="Ran_BP1"/>
    <property type="match status" value="4"/>
</dbReference>
<feature type="compositionally biased region" description="Low complexity" evidence="29">
    <location>
        <begin position="2203"/>
        <end position="2214"/>
    </location>
</feature>
<dbReference type="InterPro" id="IPR002130">
    <property type="entry name" value="Cyclophilin-type_PPIase_dom"/>
</dbReference>
<feature type="compositionally biased region" description="Polar residues" evidence="29">
    <location>
        <begin position="1089"/>
        <end position="1100"/>
    </location>
</feature>
<dbReference type="PROSITE" id="PS50072">
    <property type="entry name" value="CSA_PPIASE_2"/>
    <property type="match status" value="1"/>
</dbReference>
<feature type="compositionally biased region" description="Polar residues" evidence="29">
    <location>
        <begin position="2475"/>
        <end position="2492"/>
    </location>
</feature>
<keyword evidence="4" id="KW-0813">Transport</keyword>
<keyword evidence="22" id="KW-0539">Nucleus</keyword>
<evidence type="ECO:0000256" key="8">
    <source>
        <dbReference type="ARBA" id="ARBA00022679"/>
    </source>
</evidence>
<dbReference type="InterPro" id="IPR011993">
    <property type="entry name" value="PH-like_dom_sf"/>
</dbReference>
<feature type="compositionally biased region" description="Low complexity" evidence="29">
    <location>
        <begin position="779"/>
        <end position="797"/>
    </location>
</feature>
<comment type="subcellular location">
    <subcellularLocation>
        <location evidence="1">Nucleus membrane</location>
    </subcellularLocation>
    <subcellularLocation>
        <location evidence="2">Nucleus</location>
        <location evidence="2">Nuclear pore complex</location>
    </subcellularLocation>
</comment>
<keyword evidence="8" id="KW-0808">Transferase</keyword>
<evidence type="ECO:0000256" key="22">
    <source>
        <dbReference type="ARBA" id="ARBA00023242"/>
    </source>
</evidence>
<evidence type="ECO:0000256" key="9">
    <source>
        <dbReference type="ARBA" id="ARBA00022723"/>
    </source>
</evidence>
<feature type="domain" description="RanBD1" evidence="31">
    <location>
        <begin position="1945"/>
        <end position="2081"/>
    </location>
</feature>
<evidence type="ECO:0000313" key="33">
    <source>
        <dbReference type="EMBL" id="KAK9970052.1"/>
    </source>
</evidence>
<evidence type="ECO:0000256" key="10">
    <source>
        <dbReference type="ARBA" id="ARBA00022737"/>
    </source>
</evidence>
<dbReference type="GO" id="GO:0051028">
    <property type="term" value="P:mRNA transport"/>
    <property type="evidence" value="ECO:0007669"/>
    <property type="project" value="UniProtKB-KW"/>
</dbReference>
<dbReference type="Gene3D" id="1.25.40.10">
    <property type="entry name" value="Tetratricopeptide repeat domain"/>
    <property type="match status" value="1"/>
</dbReference>
<feature type="domain" description="RanBP2-type" evidence="32">
    <location>
        <begin position="1335"/>
        <end position="1364"/>
    </location>
</feature>
<dbReference type="Gene3D" id="2.40.100.10">
    <property type="entry name" value="Cyclophilin-like"/>
    <property type="match status" value="1"/>
</dbReference>
<feature type="domain" description="RanBD1" evidence="31">
    <location>
        <begin position="2235"/>
        <end position="2371"/>
    </location>
</feature>
<dbReference type="GO" id="GO:0003755">
    <property type="term" value="F:peptidyl-prolyl cis-trans isomerase activity"/>
    <property type="evidence" value="ECO:0007669"/>
    <property type="project" value="InterPro"/>
</dbReference>
<keyword evidence="15" id="KW-0832">Ubl conjugation</keyword>
<keyword evidence="19" id="KW-0906">Nuclear pore complex</keyword>
<dbReference type="InterPro" id="IPR022011">
    <property type="entry name" value="IR1-M"/>
</dbReference>
<evidence type="ECO:0000256" key="7">
    <source>
        <dbReference type="ARBA" id="ARBA00022553"/>
    </source>
</evidence>
<dbReference type="GO" id="GO:0051168">
    <property type="term" value="P:nuclear export"/>
    <property type="evidence" value="ECO:0007669"/>
    <property type="project" value="UniProtKB-ARBA"/>
</dbReference>
<evidence type="ECO:0000256" key="27">
    <source>
        <dbReference type="PROSITE-ProRule" id="PRU00339"/>
    </source>
</evidence>
<evidence type="ECO:0000256" key="16">
    <source>
        <dbReference type="ARBA" id="ARBA00022884"/>
    </source>
</evidence>
<dbReference type="SMART" id="SM00160">
    <property type="entry name" value="RanBD"/>
    <property type="match status" value="4"/>
</dbReference>
<dbReference type="Proteomes" id="UP001479290">
    <property type="component" value="Unassembled WGS sequence"/>
</dbReference>
<dbReference type="InterPro" id="IPR036443">
    <property type="entry name" value="Znf_RanBP2_sf"/>
</dbReference>
<feature type="region of interest" description="Disordered" evidence="29">
    <location>
        <begin position="1071"/>
        <end position="1100"/>
    </location>
</feature>
<keyword evidence="34" id="KW-1185">Reference proteome</keyword>
<dbReference type="SUPFAM" id="SSF50891">
    <property type="entry name" value="Cyclophilin-like"/>
    <property type="match status" value="1"/>
</dbReference>
<dbReference type="InterPro" id="IPR020892">
    <property type="entry name" value="Cyclophilin-type_PPIase_CS"/>
</dbReference>
<dbReference type="InterPro" id="IPR029000">
    <property type="entry name" value="Cyclophilin-like_dom_sf"/>
</dbReference>
<dbReference type="GO" id="GO:0003723">
    <property type="term" value="F:RNA binding"/>
    <property type="evidence" value="ECO:0007669"/>
    <property type="project" value="UniProtKB-KW"/>
</dbReference>
<feature type="region of interest" description="Disordered" evidence="29">
    <location>
        <begin position="2203"/>
        <end position="2234"/>
    </location>
</feature>
<evidence type="ECO:0000256" key="20">
    <source>
        <dbReference type="ARBA" id="ARBA00023136"/>
    </source>
</evidence>
<feature type="region of interest" description="Disordered" evidence="29">
    <location>
        <begin position="2404"/>
        <end position="2424"/>
    </location>
</feature>
<dbReference type="CDD" id="cd01926">
    <property type="entry name" value="cyclophilin_ABH_like"/>
    <property type="match status" value="1"/>
</dbReference>
<protein>
    <recommendedName>
        <fullName evidence="24">E3 SUMO-protein ligase RanBP2</fullName>
    </recommendedName>
    <alternativeName>
        <fullName evidence="25">Ran-binding protein 2</fullName>
    </alternativeName>
</protein>
<evidence type="ECO:0000256" key="11">
    <source>
        <dbReference type="ARBA" id="ARBA00022771"/>
    </source>
</evidence>
<keyword evidence="17" id="KW-0653">Protein transport</keyword>
<evidence type="ECO:0000256" key="19">
    <source>
        <dbReference type="ARBA" id="ARBA00023132"/>
    </source>
</evidence>
<dbReference type="InterPro" id="IPR000156">
    <property type="entry name" value="Ran_bind_dom"/>
</dbReference>
<evidence type="ECO:0000256" key="2">
    <source>
        <dbReference type="ARBA" id="ARBA00004567"/>
    </source>
</evidence>
<evidence type="ECO:0000256" key="3">
    <source>
        <dbReference type="ARBA" id="ARBA00004718"/>
    </source>
</evidence>
<feature type="region of interest" description="Disordered" evidence="29">
    <location>
        <begin position="1"/>
        <end position="27"/>
    </location>
</feature>
<feature type="compositionally biased region" description="Acidic residues" evidence="29">
    <location>
        <begin position="2219"/>
        <end position="2231"/>
    </location>
</feature>
<keyword evidence="12" id="KW-0833">Ubl conjugation pathway</keyword>
<accession>A0AAW2A9G8</accession>
<feature type="domain" description="RanBP2-type" evidence="32">
    <location>
        <begin position="1647"/>
        <end position="1676"/>
    </location>
</feature>
<dbReference type="SUPFAM" id="SSF48452">
    <property type="entry name" value="TPR-like"/>
    <property type="match status" value="1"/>
</dbReference>
<keyword evidence="6" id="KW-1017">Isopeptide bond</keyword>
<keyword evidence="18" id="KW-0007">Acetylation</keyword>
<evidence type="ECO:0000256" key="23">
    <source>
        <dbReference type="ARBA" id="ARBA00061164"/>
    </source>
</evidence>
<feature type="domain" description="RanBP2-type" evidence="32">
    <location>
        <begin position="1609"/>
        <end position="1638"/>
    </location>
</feature>
<evidence type="ECO:0000256" key="15">
    <source>
        <dbReference type="ARBA" id="ARBA00022843"/>
    </source>
</evidence>
<keyword evidence="20" id="KW-0472">Membrane</keyword>
<dbReference type="GO" id="GO:0005643">
    <property type="term" value="C:nuclear pore"/>
    <property type="evidence" value="ECO:0007669"/>
    <property type="project" value="UniProtKB-SubCell"/>
</dbReference>
<evidence type="ECO:0000256" key="28">
    <source>
        <dbReference type="SAM" id="Coils"/>
    </source>
</evidence>
<feature type="domain" description="RanBP2-type" evidence="32">
    <location>
        <begin position="1473"/>
        <end position="1502"/>
    </location>
</feature>
<dbReference type="EMBL" id="JAWDJR010000009">
    <property type="protein sequence ID" value="KAK9970052.1"/>
    <property type="molecule type" value="Genomic_DNA"/>
</dbReference>
<dbReference type="InterPro" id="IPR045255">
    <property type="entry name" value="RanBP1-like"/>
</dbReference>
<dbReference type="Pfam" id="PF00641">
    <property type="entry name" value="Zn_ribbon_RanBP"/>
    <property type="match status" value="5"/>
</dbReference>
<keyword evidence="28" id="KW-0175">Coiled coil</keyword>
<feature type="compositionally biased region" description="Polar residues" evidence="29">
    <location>
        <begin position="13"/>
        <end position="24"/>
    </location>
</feature>
<dbReference type="PROSITE" id="PS50199">
    <property type="entry name" value="ZF_RANBP2_2"/>
    <property type="match status" value="5"/>
</dbReference>
<dbReference type="Gene3D" id="2.30.29.30">
    <property type="entry name" value="Pleckstrin-homology domain (PH domain)/Phosphotyrosine-binding domain (PTB)"/>
    <property type="match status" value="4"/>
</dbReference>
<keyword evidence="19" id="KW-0811">Translocation</keyword>
<dbReference type="SUPFAM" id="SSF50729">
    <property type="entry name" value="PH domain-like"/>
    <property type="match status" value="4"/>
</dbReference>
<dbReference type="GO" id="GO:0005737">
    <property type="term" value="C:cytoplasm"/>
    <property type="evidence" value="ECO:0007669"/>
    <property type="project" value="TreeGrafter"/>
</dbReference>
<dbReference type="Pfam" id="PF12185">
    <property type="entry name" value="IR1-M"/>
    <property type="match status" value="2"/>
</dbReference>
<feature type="domain" description="RanBD1" evidence="31">
    <location>
        <begin position="2779"/>
        <end position="2914"/>
    </location>
</feature>
<keyword evidence="27" id="KW-0802">TPR repeat</keyword>
<feature type="compositionally biased region" description="Basic and acidic residues" evidence="29">
    <location>
        <begin position="1"/>
        <end position="10"/>
    </location>
</feature>
<evidence type="ECO:0000256" key="26">
    <source>
        <dbReference type="PROSITE-ProRule" id="PRU00322"/>
    </source>
</evidence>
<evidence type="ECO:0000256" key="24">
    <source>
        <dbReference type="ARBA" id="ARBA00070141"/>
    </source>
</evidence>
<dbReference type="Pfam" id="PF00160">
    <property type="entry name" value="Pro_isomerase"/>
    <property type="match status" value="1"/>
</dbReference>
<dbReference type="GO" id="GO:0019789">
    <property type="term" value="F:SUMO transferase activity"/>
    <property type="evidence" value="ECO:0007669"/>
    <property type="project" value="UniProtKB-ARBA"/>
</dbReference>
<dbReference type="PANTHER" id="PTHR23138:SF87">
    <property type="entry name" value="E3 SUMO-PROTEIN LIGASE RANBP2"/>
    <property type="match status" value="1"/>
</dbReference>
<keyword evidence="13" id="KW-0509">mRNA transport</keyword>
<feature type="domain" description="RanBP2-type" evidence="32">
    <location>
        <begin position="1404"/>
        <end position="1433"/>
    </location>
</feature>
<dbReference type="PROSITE" id="PS00170">
    <property type="entry name" value="CSA_PPIASE_1"/>
    <property type="match status" value="1"/>
</dbReference>
<dbReference type="FunFam" id="4.10.1060.10:FF:000003">
    <property type="entry name" value="E3 SUMO-protein ligase RanBP2"/>
    <property type="match status" value="3"/>
</dbReference>
<gene>
    <name evidence="33" type="ORF">ABG768_028190</name>
</gene>
<feature type="region of interest" description="Disordered" evidence="29">
    <location>
        <begin position="1851"/>
        <end position="1881"/>
    </location>
</feature>
<reference evidence="33 34" key="1">
    <citation type="submission" date="2024-05" db="EMBL/GenBank/DDBJ databases">
        <title>A high-quality chromosomal-level genome assembly of Topmouth culter (Culter alburnus).</title>
        <authorList>
            <person name="Zhao H."/>
        </authorList>
    </citation>
    <scope>NUCLEOTIDE SEQUENCE [LARGE SCALE GENOMIC DNA]</scope>
    <source>
        <strain evidence="33">CATC2023</strain>
        <tissue evidence="33">Muscle</tissue>
    </source>
</reference>
<dbReference type="GO" id="GO:0006457">
    <property type="term" value="P:protein folding"/>
    <property type="evidence" value="ECO:0007669"/>
    <property type="project" value="InterPro"/>
</dbReference>
<dbReference type="PRINTS" id="PR00153">
    <property type="entry name" value="CSAPPISMRASE"/>
</dbReference>
<dbReference type="SUPFAM" id="SSF90209">
    <property type="entry name" value="Ran binding protein zinc finger-like"/>
    <property type="match status" value="5"/>
</dbReference>
<name>A0AAW2A9G8_CULAL</name>
<dbReference type="SMART" id="SM00028">
    <property type="entry name" value="TPR"/>
    <property type="match status" value="1"/>
</dbReference>
<comment type="similarity">
    <text evidence="23">Belongs to the RanBP2 E3 ligase family.</text>
</comment>
<dbReference type="SMART" id="SM00547">
    <property type="entry name" value="ZnF_RBZ"/>
    <property type="match status" value="5"/>
</dbReference>
<keyword evidence="16" id="KW-0694">RNA-binding</keyword>
<feature type="compositionally biased region" description="Basic and acidic residues" evidence="29">
    <location>
        <begin position="1143"/>
        <end position="1159"/>
    </location>
</feature>
<evidence type="ECO:0000256" key="4">
    <source>
        <dbReference type="ARBA" id="ARBA00022448"/>
    </source>
</evidence>
<dbReference type="InterPro" id="IPR001876">
    <property type="entry name" value="Znf_RanBP2"/>
</dbReference>
<keyword evidence="9" id="KW-0479">Metal-binding</keyword>
<feature type="region of interest" description="Disordered" evidence="29">
    <location>
        <begin position="1792"/>
        <end position="1820"/>
    </location>
</feature>
<feature type="region of interest" description="Disordered" evidence="29">
    <location>
        <begin position="1131"/>
        <end position="1175"/>
    </location>
</feature>
<comment type="caution">
    <text evidence="33">The sequence shown here is derived from an EMBL/GenBank/DDBJ whole genome shotgun (WGS) entry which is preliminary data.</text>
</comment>
<feature type="region of interest" description="Disordered" evidence="29">
    <location>
        <begin position="1727"/>
        <end position="1747"/>
    </location>
</feature>
<evidence type="ECO:0000259" key="32">
    <source>
        <dbReference type="PROSITE" id="PS50199"/>
    </source>
</evidence>
<evidence type="ECO:0000256" key="6">
    <source>
        <dbReference type="ARBA" id="ARBA00022499"/>
    </source>
</evidence>